<dbReference type="AlphaFoldDB" id="A0AAV6ZQB2"/>
<dbReference type="InterPro" id="IPR011009">
    <property type="entry name" value="Kinase-like_dom_sf"/>
</dbReference>
<sequence>MDGGDLLSYLRDARADTVDKDTLLSTVDLLDMSLDISRGCAYLEKMHFVHRDLAARNCLVSVKENNKSMRIVKIGDFGLARDVYKSDYYRKKGEGLLPVRWMAPESLIDGIFTTRSDVWSFGVLLWEMFSLGQQPYQGYSNIEVLHYVRSGERMDSPDNCPDDMYVENSNLV</sequence>
<evidence type="ECO:0000256" key="6">
    <source>
        <dbReference type="ARBA" id="ARBA00022840"/>
    </source>
</evidence>
<organism evidence="11 12">
    <name type="scientific">Engystomops pustulosus</name>
    <name type="common">Tungara frog</name>
    <name type="synonym">Physalaemus pustulosus</name>
    <dbReference type="NCBI Taxonomy" id="76066"/>
    <lineage>
        <taxon>Eukaryota</taxon>
        <taxon>Metazoa</taxon>
        <taxon>Chordata</taxon>
        <taxon>Craniata</taxon>
        <taxon>Vertebrata</taxon>
        <taxon>Euteleostomi</taxon>
        <taxon>Amphibia</taxon>
        <taxon>Batrachia</taxon>
        <taxon>Anura</taxon>
        <taxon>Neobatrachia</taxon>
        <taxon>Hyloidea</taxon>
        <taxon>Leptodactylidae</taxon>
        <taxon>Leiuperinae</taxon>
        <taxon>Engystomops</taxon>
    </lineage>
</organism>
<evidence type="ECO:0000259" key="10">
    <source>
        <dbReference type="PROSITE" id="PS50011"/>
    </source>
</evidence>
<comment type="catalytic activity">
    <reaction evidence="9">
        <text>L-tyrosyl-[protein] + ATP = O-phospho-L-tyrosyl-[protein] + ADP + H(+)</text>
        <dbReference type="Rhea" id="RHEA:10596"/>
        <dbReference type="Rhea" id="RHEA-COMP:10136"/>
        <dbReference type="Rhea" id="RHEA-COMP:20101"/>
        <dbReference type="ChEBI" id="CHEBI:15378"/>
        <dbReference type="ChEBI" id="CHEBI:30616"/>
        <dbReference type="ChEBI" id="CHEBI:46858"/>
        <dbReference type="ChEBI" id="CHEBI:61978"/>
        <dbReference type="ChEBI" id="CHEBI:456216"/>
        <dbReference type="EC" id="2.7.10.1"/>
    </reaction>
</comment>
<dbReference type="GO" id="GO:0005524">
    <property type="term" value="F:ATP binding"/>
    <property type="evidence" value="ECO:0007669"/>
    <property type="project" value="UniProtKB-KW"/>
</dbReference>
<proteinExistence type="predicted"/>
<dbReference type="EC" id="2.7.10.1" evidence="1"/>
<evidence type="ECO:0000256" key="1">
    <source>
        <dbReference type="ARBA" id="ARBA00011902"/>
    </source>
</evidence>
<dbReference type="GO" id="GO:0005886">
    <property type="term" value="C:plasma membrane"/>
    <property type="evidence" value="ECO:0007669"/>
    <property type="project" value="TreeGrafter"/>
</dbReference>
<dbReference type="EMBL" id="WNYA01000011">
    <property type="protein sequence ID" value="KAG8551544.1"/>
    <property type="molecule type" value="Genomic_DNA"/>
</dbReference>
<dbReference type="InterPro" id="IPR002011">
    <property type="entry name" value="Tyr_kinase_rcpt_2_CS"/>
</dbReference>
<dbReference type="GO" id="GO:0043235">
    <property type="term" value="C:receptor complex"/>
    <property type="evidence" value="ECO:0007669"/>
    <property type="project" value="TreeGrafter"/>
</dbReference>
<dbReference type="InterPro" id="IPR001245">
    <property type="entry name" value="Ser-Thr/Tyr_kinase_cat_dom"/>
</dbReference>
<dbReference type="PANTHER" id="PTHR24416:SF527">
    <property type="entry name" value="PROTO-ONCOGENE TYROSINE-PROTEIN KINASE ROS"/>
    <property type="match status" value="1"/>
</dbReference>
<keyword evidence="12" id="KW-1185">Reference proteome</keyword>
<dbReference type="InterPro" id="IPR020635">
    <property type="entry name" value="Tyr_kinase_cat_dom"/>
</dbReference>
<evidence type="ECO:0000256" key="7">
    <source>
        <dbReference type="ARBA" id="ARBA00023137"/>
    </source>
</evidence>
<dbReference type="PROSITE" id="PS00239">
    <property type="entry name" value="RECEPTOR_TYR_KIN_II"/>
    <property type="match status" value="1"/>
</dbReference>
<keyword evidence="5" id="KW-0418">Kinase</keyword>
<keyword evidence="7" id="KW-0829">Tyrosine-protein kinase</keyword>
<dbReference type="GO" id="GO:0007169">
    <property type="term" value="P:cell surface receptor protein tyrosine kinase signaling pathway"/>
    <property type="evidence" value="ECO:0007669"/>
    <property type="project" value="InterPro"/>
</dbReference>
<dbReference type="Gene3D" id="1.10.510.10">
    <property type="entry name" value="Transferase(Phosphotransferase) domain 1"/>
    <property type="match status" value="1"/>
</dbReference>
<dbReference type="PROSITE" id="PS00109">
    <property type="entry name" value="PROTEIN_KINASE_TYR"/>
    <property type="match status" value="1"/>
</dbReference>
<keyword evidence="8" id="KW-0675">Receptor</keyword>
<dbReference type="SMART" id="SM00219">
    <property type="entry name" value="TyrKc"/>
    <property type="match status" value="1"/>
</dbReference>
<accession>A0AAV6ZQB2</accession>
<dbReference type="InterPro" id="IPR000719">
    <property type="entry name" value="Prot_kinase_dom"/>
</dbReference>
<reference evidence="11" key="1">
    <citation type="thesis" date="2020" institute="ProQuest LLC" country="789 East Eisenhower Parkway, Ann Arbor, MI, USA">
        <title>Comparative Genomics and Chromosome Evolution.</title>
        <authorList>
            <person name="Mudd A.B."/>
        </authorList>
    </citation>
    <scope>NUCLEOTIDE SEQUENCE</scope>
    <source>
        <strain evidence="11">237g6f4</strain>
        <tissue evidence="11">Blood</tissue>
    </source>
</reference>
<dbReference type="PANTHER" id="PTHR24416">
    <property type="entry name" value="TYROSINE-PROTEIN KINASE RECEPTOR"/>
    <property type="match status" value="1"/>
</dbReference>
<keyword evidence="4" id="KW-0547">Nucleotide-binding</keyword>
<dbReference type="PROSITE" id="PS50011">
    <property type="entry name" value="PROTEIN_KINASE_DOM"/>
    <property type="match status" value="1"/>
</dbReference>
<dbReference type="GO" id="GO:0032006">
    <property type="term" value="P:regulation of TOR signaling"/>
    <property type="evidence" value="ECO:0007669"/>
    <property type="project" value="TreeGrafter"/>
</dbReference>
<evidence type="ECO:0000313" key="12">
    <source>
        <dbReference type="Proteomes" id="UP000824782"/>
    </source>
</evidence>
<gene>
    <name evidence="11" type="ORF">GDO81_004155</name>
</gene>
<evidence type="ECO:0000256" key="4">
    <source>
        <dbReference type="ARBA" id="ARBA00022741"/>
    </source>
</evidence>
<dbReference type="GO" id="GO:0004714">
    <property type="term" value="F:transmembrane receptor protein tyrosine kinase activity"/>
    <property type="evidence" value="ECO:0007669"/>
    <property type="project" value="UniProtKB-EC"/>
</dbReference>
<dbReference type="FunFam" id="1.10.510.10:FF:000341">
    <property type="entry name" value="Tyrosine-protein kinase receptor"/>
    <property type="match status" value="1"/>
</dbReference>
<dbReference type="SUPFAM" id="SSF56112">
    <property type="entry name" value="Protein kinase-like (PK-like)"/>
    <property type="match status" value="1"/>
</dbReference>
<protein>
    <recommendedName>
        <fullName evidence="1">receptor protein-tyrosine kinase</fullName>
        <ecNumber evidence="1">2.7.10.1</ecNumber>
    </recommendedName>
</protein>
<keyword evidence="3" id="KW-0808">Transferase</keyword>
<evidence type="ECO:0000313" key="11">
    <source>
        <dbReference type="EMBL" id="KAG8551544.1"/>
    </source>
</evidence>
<evidence type="ECO:0000256" key="2">
    <source>
        <dbReference type="ARBA" id="ARBA00022553"/>
    </source>
</evidence>
<evidence type="ECO:0000256" key="5">
    <source>
        <dbReference type="ARBA" id="ARBA00022777"/>
    </source>
</evidence>
<evidence type="ECO:0000256" key="9">
    <source>
        <dbReference type="ARBA" id="ARBA00051243"/>
    </source>
</evidence>
<evidence type="ECO:0000256" key="8">
    <source>
        <dbReference type="ARBA" id="ARBA00023170"/>
    </source>
</evidence>
<dbReference type="Pfam" id="PF07714">
    <property type="entry name" value="PK_Tyr_Ser-Thr"/>
    <property type="match status" value="1"/>
</dbReference>
<name>A0AAV6ZQB2_ENGPU</name>
<dbReference type="PRINTS" id="PR00109">
    <property type="entry name" value="TYRKINASE"/>
</dbReference>
<comment type="caution">
    <text evidence="11">The sequence shown here is derived from an EMBL/GenBank/DDBJ whole genome shotgun (WGS) entry which is preliminary data.</text>
</comment>
<evidence type="ECO:0000256" key="3">
    <source>
        <dbReference type="ARBA" id="ARBA00022679"/>
    </source>
</evidence>
<dbReference type="InterPro" id="IPR050122">
    <property type="entry name" value="RTK"/>
</dbReference>
<dbReference type="Proteomes" id="UP000824782">
    <property type="component" value="Unassembled WGS sequence"/>
</dbReference>
<keyword evidence="6" id="KW-0067">ATP-binding</keyword>
<feature type="domain" description="Protein kinase" evidence="10">
    <location>
        <begin position="1"/>
        <end position="172"/>
    </location>
</feature>
<keyword evidence="2" id="KW-0597">Phosphoprotein</keyword>
<dbReference type="InterPro" id="IPR008266">
    <property type="entry name" value="Tyr_kinase_AS"/>
</dbReference>